<proteinExistence type="predicted"/>
<reference evidence="2 3" key="1">
    <citation type="journal article" date="2014" name="Nat. Commun.">
        <title>Klebsormidium flaccidum genome reveals primary factors for plant terrestrial adaptation.</title>
        <authorList>
            <person name="Hori K."/>
            <person name="Maruyama F."/>
            <person name="Fujisawa T."/>
            <person name="Togashi T."/>
            <person name="Yamamoto N."/>
            <person name="Seo M."/>
            <person name="Sato S."/>
            <person name="Yamada T."/>
            <person name="Mori H."/>
            <person name="Tajima N."/>
            <person name="Moriyama T."/>
            <person name="Ikeuchi M."/>
            <person name="Watanabe M."/>
            <person name="Wada H."/>
            <person name="Kobayashi K."/>
            <person name="Saito M."/>
            <person name="Masuda T."/>
            <person name="Sasaki-Sekimoto Y."/>
            <person name="Mashiguchi K."/>
            <person name="Awai K."/>
            <person name="Shimojima M."/>
            <person name="Masuda S."/>
            <person name="Iwai M."/>
            <person name="Nobusawa T."/>
            <person name="Narise T."/>
            <person name="Kondo S."/>
            <person name="Saito H."/>
            <person name="Sato R."/>
            <person name="Murakawa M."/>
            <person name="Ihara Y."/>
            <person name="Oshima-Yamada Y."/>
            <person name="Ohtaka K."/>
            <person name="Satoh M."/>
            <person name="Sonobe K."/>
            <person name="Ishii M."/>
            <person name="Ohtani R."/>
            <person name="Kanamori-Sato M."/>
            <person name="Honoki R."/>
            <person name="Miyazaki D."/>
            <person name="Mochizuki H."/>
            <person name="Umetsu J."/>
            <person name="Higashi K."/>
            <person name="Shibata D."/>
            <person name="Kamiya Y."/>
            <person name="Sato N."/>
            <person name="Nakamura Y."/>
            <person name="Tabata S."/>
            <person name="Ida S."/>
            <person name="Kurokawa K."/>
            <person name="Ohta H."/>
        </authorList>
    </citation>
    <scope>NUCLEOTIDE SEQUENCE [LARGE SCALE GENOMIC DNA]</scope>
    <source>
        <strain evidence="2 3">NIES-2285</strain>
    </source>
</reference>
<dbReference type="Proteomes" id="UP000054558">
    <property type="component" value="Unassembled WGS sequence"/>
</dbReference>
<keyword evidence="1" id="KW-0732">Signal</keyword>
<feature type="chain" id="PRO_5012259835" evidence="1">
    <location>
        <begin position="21"/>
        <end position="421"/>
    </location>
</feature>
<accession>A0A1Y1IRX3</accession>
<organism evidence="2 3">
    <name type="scientific">Klebsormidium nitens</name>
    <name type="common">Green alga</name>
    <name type="synonym">Ulothrix nitens</name>
    <dbReference type="NCBI Taxonomy" id="105231"/>
    <lineage>
        <taxon>Eukaryota</taxon>
        <taxon>Viridiplantae</taxon>
        <taxon>Streptophyta</taxon>
        <taxon>Klebsormidiophyceae</taxon>
        <taxon>Klebsormidiales</taxon>
        <taxon>Klebsormidiaceae</taxon>
        <taxon>Klebsormidium</taxon>
    </lineage>
</organism>
<dbReference type="EMBL" id="DF237744">
    <property type="protein sequence ID" value="GAQ91496.1"/>
    <property type="molecule type" value="Genomic_DNA"/>
</dbReference>
<evidence type="ECO:0000313" key="2">
    <source>
        <dbReference type="EMBL" id="GAQ91496.1"/>
    </source>
</evidence>
<feature type="signal peptide" evidence="1">
    <location>
        <begin position="1"/>
        <end position="20"/>
    </location>
</feature>
<evidence type="ECO:0000313" key="3">
    <source>
        <dbReference type="Proteomes" id="UP000054558"/>
    </source>
</evidence>
<name>A0A1Y1IRX3_KLENI</name>
<evidence type="ECO:0000256" key="1">
    <source>
        <dbReference type="SAM" id="SignalP"/>
    </source>
</evidence>
<gene>
    <name evidence="2" type="ORF">KFL_007950030</name>
</gene>
<sequence>MKPFSLPCVFLLILMASALLFRLQRKQGRKPQRIERKLWIYWKQRDPQLFGGKQRKPQPLILHAFRFLPVPFRFLQPVPLQARRIFRVQSRLLLFGGVQKFHASRGVCCLAGGAAGARSVLPSSGFSSFGFGSSYRPYYGYYSSRYPYYYGSGNPYNYYYGQNRHSRNYNNTPPGTTIPQYGPVISYSNSSTMFPNLTVTTGPGYGVLVRMPQSSLLNLANSTTVSVPTTELFPVPPVGNATQLVYTSVLVHFNPNGTFPFGQRIGTAFQNTTSGAPLFLFVFPMVPADPNPPALNSSYLPPDFRPATNFTVPALPGLFWFSNVSIPKAVSIGDDSNYTVPDVWPFYITNNTQIAAFGVLVSADYILLESTDDVAVPQPSLSPVAGKAAASFTVLGDDGTASNTAAVSLSQPFPESCISAL</sequence>
<protein>
    <submittedName>
        <fullName evidence="2">Uncharacterized protein</fullName>
    </submittedName>
</protein>
<dbReference type="AlphaFoldDB" id="A0A1Y1IRX3"/>
<keyword evidence="3" id="KW-1185">Reference proteome</keyword>